<dbReference type="GO" id="GO:0016787">
    <property type="term" value="F:hydrolase activity"/>
    <property type="evidence" value="ECO:0007669"/>
    <property type="project" value="UniProtKB-KW"/>
</dbReference>
<keyword evidence="3 7" id="KW-0812">Transmembrane</keyword>
<comment type="subcellular location">
    <subcellularLocation>
        <location evidence="1">Cell membrane</location>
        <topology evidence="1">Multi-pass membrane protein</topology>
    </subcellularLocation>
</comment>
<dbReference type="PANTHER" id="PTHR14969">
    <property type="entry name" value="SPHINGOSINE-1-PHOSPHATE PHOSPHOHYDROLASE"/>
    <property type="match status" value="1"/>
</dbReference>
<accession>A0A4S8EQJ7</accession>
<keyword evidence="6 7" id="KW-0472">Membrane</keyword>
<keyword evidence="5 7" id="KW-1133">Transmembrane helix</keyword>
<keyword evidence="2" id="KW-1003">Cell membrane</keyword>
<sequence length="144" mass="15298">MRLVSRLGNGIAWYFLIACIAISGSPQAMQASTLMSIAGMAGLVLYKWLKKTTSRPRPYARDGHIIALTAALDEFSFPSGHTLHAVAFTTVAVAFFPLLAWILVPFTALIALSRVVLGLHYPSDVLAGASIGATLAATILLWAA</sequence>
<keyword evidence="10" id="KW-1185">Reference proteome</keyword>
<evidence type="ECO:0000259" key="8">
    <source>
        <dbReference type="SMART" id="SM00014"/>
    </source>
</evidence>
<dbReference type="SUPFAM" id="SSF48317">
    <property type="entry name" value="Acid phosphatase/Vanadium-dependent haloperoxidase"/>
    <property type="match status" value="1"/>
</dbReference>
<dbReference type="InterPro" id="IPR000326">
    <property type="entry name" value="PAP2/HPO"/>
</dbReference>
<feature type="transmembrane region" description="Helical" evidence="7">
    <location>
        <begin position="31"/>
        <end position="49"/>
    </location>
</feature>
<reference evidence="9 10" key="1">
    <citation type="journal article" date="2015" name="Antonie Van Leeuwenhoek">
        <title>Lampropedia puyangensis sp. nov., isolated from symptomatic bark of Populus ? euramericana canker and emended description of Lampropedia hyalina (Ehrenberg 1832) Lee et al. 2004.</title>
        <authorList>
            <person name="Li Y."/>
            <person name="Wang T."/>
            <person name="Piao C.G."/>
            <person name="Wang L.F."/>
            <person name="Tian G.Z."/>
            <person name="Zhu T.H."/>
            <person name="Guo M.W."/>
        </authorList>
    </citation>
    <scope>NUCLEOTIDE SEQUENCE [LARGE SCALE GENOMIC DNA]</scope>
    <source>
        <strain evidence="9 10">2-bin</strain>
    </source>
</reference>
<proteinExistence type="predicted"/>
<organism evidence="9 10">
    <name type="scientific">Lampropedia puyangensis</name>
    <dbReference type="NCBI Taxonomy" id="1330072"/>
    <lineage>
        <taxon>Bacteria</taxon>
        <taxon>Pseudomonadati</taxon>
        <taxon>Pseudomonadota</taxon>
        <taxon>Betaproteobacteria</taxon>
        <taxon>Burkholderiales</taxon>
        <taxon>Comamonadaceae</taxon>
        <taxon>Lampropedia</taxon>
    </lineage>
</organism>
<keyword evidence="4" id="KW-0378">Hydrolase</keyword>
<dbReference type="SMART" id="SM00014">
    <property type="entry name" value="acidPPc"/>
    <property type="match status" value="1"/>
</dbReference>
<evidence type="ECO:0000256" key="4">
    <source>
        <dbReference type="ARBA" id="ARBA00022801"/>
    </source>
</evidence>
<name>A0A4S8EQJ7_9BURK</name>
<feature type="transmembrane region" description="Helical" evidence="7">
    <location>
        <begin position="85"/>
        <end position="113"/>
    </location>
</feature>
<dbReference type="Gene3D" id="1.20.144.10">
    <property type="entry name" value="Phosphatidic acid phosphatase type 2/haloperoxidase"/>
    <property type="match status" value="1"/>
</dbReference>
<protein>
    <submittedName>
        <fullName evidence="9">Phosphatase PAP2 family protein</fullName>
    </submittedName>
</protein>
<evidence type="ECO:0000313" key="9">
    <source>
        <dbReference type="EMBL" id="THT96478.1"/>
    </source>
</evidence>
<evidence type="ECO:0000256" key="5">
    <source>
        <dbReference type="ARBA" id="ARBA00022989"/>
    </source>
</evidence>
<dbReference type="PANTHER" id="PTHR14969:SF62">
    <property type="entry name" value="DECAPRENYLPHOSPHORYL-5-PHOSPHORIBOSE PHOSPHATASE RV3807C-RELATED"/>
    <property type="match status" value="1"/>
</dbReference>
<dbReference type="GO" id="GO:0005886">
    <property type="term" value="C:plasma membrane"/>
    <property type="evidence" value="ECO:0007669"/>
    <property type="project" value="UniProtKB-SubCell"/>
</dbReference>
<comment type="caution">
    <text evidence="9">The sequence shown here is derived from an EMBL/GenBank/DDBJ whole genome shotgun (WGS) entry which is preliminary data.</text>
</comment>
<dbReference type="PROSITE" id="PS51257">
    <property type="entry name" value="PROKAR_LIPOPROTEIN"/>
    <property type="match status" value="1"/>
</dbReference>
<dbReference type="AlphaFoldDB" id="A0A4S8EQJ7"/>
<evidence type="ECO:0000256" key="7">
    <source>
        <dbReference type="SAM" id="Phobius"/>
    </source>
</evidence>
<feature type="domain" description="Phosphatidic acid phosphatase type 2/haloperoxidase" evidence="8">
    <location>
        <begin position="33"/>
        <end position="140"/>
    </location>
</feature>
<dbReference type="Pfam" id="PF01569">
    <property type="entry name" value="PAP2"/>
    <property type="match status" value="1"/>
</dbReference>
<dbReference type="OrthoDB" id="9801622at2"/>
<evidence type="ECO:0000256" key="6">
    <source>
        <dbReference type="ARBA" id="ARBA00023136"/>
    </source>
</evidence>
<evidence type="ECO:0000256" key="2">
    <source>
        <dbReference type="ARBA" id="ARBA00022475"/>
    </source>
</evidence>
<dbReference type="EMBL" id="STFG01000029">
    <property type="protein sequence ID" value="THT96478.1"/>
    <property type="molecule type" value="Genomic_DNA"/>
</dbReference>
<feature type="transmembrane region" description="Helical" evidence="7">
    <location>
        <begin position="7"/>
        <end position="25"/>
    </location>
</feature>
<dbReference type="InterPro" id="IPR036938">
    <property type="entry name" value="PAP2/HPO_sf"/>
</dbReference>
<gene>
    <name evidence="9" type="ORF">E9531_16035</name>
</gene>
<feature type="transmembrane region" description="Helical" evidence="7">
    <location>
        <begin position="125"/>
        <end position="143"/>
    </location>
</feature>
<evidence type="ECO:0000313" key="10">
    <source>
        <dbReference type="Proteomes" id="UP000308917"/>
    </source>
</evidence>
<dbReference type="Proteomes" id="UP000308917">
    <property type="component" value="Unassembled WGS sequence"/>
</dbReference>
<evidence type="ECO:0000256" key="1">
    <source>
        <dbReference type="ARBA" id="ARBA00004651"/>
    </source>
</evidence>
<evidence type="ECO:0000256" key="3">
    <source>
        <dbReference type="ARBA" id="ARBA00022692"/>
    </source>
</evidence>